<evidence type="ECO:0000256" key="3">
    <source>
        <dbReference type="ARBA" id="ARBA00022448"/>
    </source>
</evidence>
<evidence type="ECO:0000256" key="1">
    <source>
        <dbReference type="ARBA" id="ARBA00004298"/>
    </source>
</evidence>
<evidence type="ECO:0000256" key="2">
    <source>
        <dbReference type="ARBA" id="ARBA00007312"/>
    </source>
</evidence>
<dbReference type="InterPro" id="IPR009346">
    <property type="entry name" value="GRIM-19"/>
</dbReference>
<keyword evidence="7 11" id="KW-0249">Electron transport</keyword>
<dbReference type="GO" id="GO:0045271">
    <property type="term" value="C:respiratory chain complex I"/>
    <property type="evidence" value="ECO:0007669"/>
    <property type="project" value="UniProtKB-UniRule"/>
</dbReference>
<evidence type="ECO:0000256" key="7">
    <source>
        <dbReference type="ARBA" id="ARBA00022982"/>
    </source>
</evidence>
<dbReference type="PANTHER" id="PTHR12966">
    <property type="entry name" value="NADH DEHYDROGENASE UBIQUINONE 1 ALPHA SUBCOMPLEX SUBUNIT 13"/>
    <property type="match status" value="1"/>
</dbReference>
<dbReference type="Pfam" id="PF06212">
    <property type="entry name" value="GRIM-19"/>
    <property type="match status" value="1"/>
</dbReference>
<evidence type="ECO:0000256" key="12">
    <source>
        <dbReference type="SAM" id="Coils"/>
    </source>
</evidence>
<keyword evidence="5 11" id="KW-0812">Transmembrane</keyword>
<evidence type="ECO:0000256" key="11">
    <source>
        <dbReference type="RuleBase" id="RU368034"/>
    </source>
</evidence>
<evidence type="ECO:0000256" key="8">
    <source>
        <dbReference type="ARBA" id="ARBA00022989"/>
    </source>
</evidence>
<reference evidence="14" key="1">
    <citation type="submission" date="2021-01" db="EMBL/GenBank/DDBJ databases">
        <authorList>
            <person name="Corre E."/>
            <person name="Pelletier E."/>
            <person name="Niang G."/>
            <person name="Scheremetjew M."/>
            <person name="Finn R."/>
            <person name="Kale V."/>
            <person name="Holt S."/>
            <person name="Cochrane G."/>
            <person name="Meng A."/>
            <person name="Brown T."/>
            <person name="Cohen L."/>
        </authorList>
    </citation>
    <scope>NUCLEOTIDE SEQUENCE</scope>
    <source>
        <strain evidence="14">CCMP2078</strain>
    </source>
</reference>
<comment type="similarity">
    <text evidence="2 11">Belongs to the complex I NDUFA13 subunit family.</text>
</comment>
<dbReference type="AlphaFoldDB" id="A0A7R9U1N8"/>
<gene>
    <name evidence="14" type="ORF">PPYR1160_LOCUS59</name>
</gene>
<feature type="coiled-coil region" evidence="12">
    <location>
        <begin position="86"/>
        <end position="113"/>
    </location>
</feature>
<keyword evidence="6 11" id="KW-0999">Mitochondrion inner membrane</keyword>
<dbReference type="GO" id="GO:0005743">
    <property type="term" value="C:mitochondrial inner membrane"/>
    <property type="evidence" value="ECO:0007669"/>
    <property type="project" value="UniProtKB-SubCell"/>
</dbReference>
<comment type="subcellular location">
    <subcellularLocation>
        <location evidence="1 11">Mitochondrion inner membrane</location>
        <topology evidence="1 11">Single-pass membrane protein</topology>
        <orientation evidence="1 11">Matrix side</orientation>
    </subcellularLocation>
</comment>
<evidence type="ECO:0000256" key="13">
    <source>
        <dbReference type="SAM" id="MobiDB-lite"/>
    </source>
</evidence>
<feature type="transmembrane region" description="Helical" evidence="11">
    <location>
        <begin position="44"/>
        <end position="63"/>
    </location>
</feature>
<accession>A0A7R9U1N8</accession>
<keyword evidence="4 11" id="KW-0679">Respiratory chain</keyword>
<comment type="function">
    <text evidence="11">Complex I functions in the transfer of electrons from NADH to the respiratory chain. Accessory subunit of the mitochondrial membrane respiratory chain NADH dehydrogenase (Complex I), that is believed not to be involved in catalysis.</text>
</comment>
<evidence type="ECO:0000256" key="6">
    <source>
        <dbReference type="ARBA" id="ARBA00022792"/>
    </source>
</evidence>
<keyword evidence="10 11" id="KW-0472">Membrane</keyword>
<keyword evidence="9 11" id="KW-0496">Mitochondrion</keyword>
<keyword evidence="3 11" id="KW-0813">Transport</keyword>
<feature type="region of interest" description="Disordered" evidence="13">
    <location>
        <begin position="1"/>
        <end position="26"/>
    </location>
</feature>
<evidence type="ECO:0000256" key="10">
    <source>
        <dbReference type="ARBA" id="ARBA00023136"/>
    </source>
</evidence>
<evidence type="ECO:0000256" key="5">
    <source>
        <dbReference type="ARBA" id="ARBA00022692"/>
    </source>
</evidence>
<dbReference type="EMBL" id="HBEA01000065">
    <property type="protein sequence ID" value="CAD8250569.1"/>
    <property type="molecule type" value="Transcribed_RNA"/>
</dbReference>
<proteinExistence type="inferred from homology"/>
<keyword evidence="12" id="KW-0175">Coiled coil</keyword>
<keyword evidence="8 11" id="KW-1133">Transmembrane helix</keyword>
<evidence type="ECO:0000256" key="9">
    <source>
        <dbReference type="ARBA" id="ARBA00023128"/>
    </source>
</evidence>
<protein>
    <recommendedName>
        <fullName evidence="11">NADH dehydrogenase [ubiquinone] 1 alpha subcomplex subunit 13</fullName>
    </recommendedName>
</protein>
<sequence>MGGPPSFETGRARNRAPIRQEMPPPGGFPSIITKNMNRNRGPSGVVIFSVYFLVTAYGFYLLGEGNRKRRRVKEETRNMRIALAPMLQFEADVAFLKQREEDLKKEAEVMKDVPGWEVGAPLYKTNVKWMPPLGRIKWDQ</sequence>
<organism evidence="14">
    <name type="scientific">Pinguiococcus pyrenoidosus</name>
    <dbReference type="NCBI Taxonomy" id="172671"/>
    <lineage>
        <taxon>Eukaryota</taxon>
        <taxon>Sar</taxon>
        <taxon>Stramenopiles</taxon>
        <taxon>Ochrophyta</taxon>
        <taxon>Pinguiophyceae</taxon>
        <taxon>Pinguiochrysidales</taxon>
        <taxon>Pinguiochrysidaceae</taxon>
        <taxon>Pinguiococcus</taxon>
    </lineage>
</organism>
<name>A0A7R9U1N8_9STRA</name>
<evidence type="ECO:0000256" key="4">
    <source>
        <dbReference type="ARBA" id="ARBA00022660"/>
    </source>
</evidence>
<evidence type="ECO:0000313" key="14">
    <source>
        <dbReference type="EMBL" id="CAD8250569.1"/>
    </source>
</evidence>
<dbReference type="PANTHER" id="PTHR12966:SF0">
    <property type="entry name" value="NADH DEHYDROGENASE [UBIQUINONE] 1 ALPHA SUBCOMPLEX SUBUNIT 13"/>
    <property type="match status" value="1"/>
</dbReference>